<protein>
    <submittedName>
        <fullName evidence="1">Uncharacterized protein</fullName>
    </submittedName>
</protein>
<reference evidence="2" key="1">
    <citation type="submission" date="2018-01" db="EMBL/GenBank/DDBJ databases">
        <title>Raltonia solanacearum P824 infects blueberry.</title>
        <authorList>
            <person name="Bocsanczy A.M."/>
            <person name="Norman D.J."/>
        </authorList>
    </citation>
    <scope>NUCLEOTIDE SEQUENCE [LARGE SCALE GENOMIC DNA]</scope>
    <source>
        <strain evidence="2">P824</strain>
    </source>
</reference>
<proteinExistence type="predicted"/>
<organism evidence="1 2">
    <name type="scientific">Ralstonia solanacearum</name>
    <name type="common">Pseudomonas solanacearum</name>
    <dbReference type="NCBI Taxonomy" id="305"/>
    <lineage>
        <taxon>Bacteria</taxon>
        <taxon>Pseudomonadati</taxon>
        <taxon>Pseudomonadota</taxon>
        <taxon>Betaproteobacteria</taxon>
        <taxon>Burkholderiales</taxon>
        <taxon>Burkholderiaceae</taxon>
        <taxon>Ralstonia</taxon>
        <taxon>Ralstonia solanacearum species complex</taxon>
    </lineage>
</organism>
<gene>
    <name evidence="1" type="ORF">RSP824_22660</name>
</gene>
<name>A0AA86ILK3_RALSL</name>
<evidence type="ECO:0000313" key="2">
    <source>
        <dbReference type="Proteomes" id="UP000262427"/>
    </source>
</evidence>
<accession>A0AA86ILK3</accession>
<dbReference type="AlphaFoldDB" id="A0AA86ILK3"/>
<dbReference type="EMBL" id="CP025742">
    <property type="protein sequence ID" value="AYA49179.1"/>
    <property type="molecule type" value="Genomic_DNA"/>
</dbReference>
<evidence type="ECO:0000313" key="1">
    <source>
        <dbReference type="EMBL" id="AYA49179.1"/>
    </source>
</evidence>
<dbReference type="Proteomes" id="UP000262427">
    <property type="component" value="Chromosome MP"/>
</dbReference>
<sequence>MHCVNGCRAGRLSQGMCALIRFYRQICTEVHGCGQRRTGKNPTQLANFCAGIATYWRCSASGAASLFRFPASCRRPRMKVSDISAYIF</sequence>